<dbReference type="EMBL" id="GG738871">
    <property type="protein sequence ID" value="EFC43813.1"/>
    <property type="molecule type" value="Genomic_DNA"/>
</dbReference>
<keyword evidence="4" id="KW-0648">Protein biosynthesis</keyword>
<dbReference type="STRING" id="5762.D2VH22"/>
<dbReference type="InterPro" id="IPR002735">
    <property type="entry name" value="Transl_init_fac_IF2/IF5_dom"/>
</dbReference>
<dbReference type="VEuPathDB" id="AmoebaDB:NAEGRDRAFT_33969"/>
<gene>
    <name evidence="8" type="ORF">NAEGRDRAFT_33969</name>
</gene>
<evidence type="ECO:0000256" key="3">
    <source>
        <dbReference type="ARBA" id="ARBA00022741"/>
    </source>
</evidence>
<dbReference type="InParanoid" id="D2VH22"/>
<reference evidence="8 9" key="1">
    <citation type="journal article" date="2010" name="Cell">
        <title>The genome of Naegleria gruberi illuminates early eukaryotic versatility.</title>
        <authorList>
            <person name="Fritz-Laylin L.K."/>
            <person name="Prochnik S.E."/>
            <person name="Ginger M.L."/>
            <person name="Dacks J.B."/>
            <person name="Carpenter M.L."/>
            <person name="Field M.C."/>
            <person name="Kuo A."/>
            <person name="Paredez A."/>
            <person name="Chapman J."/>
            <person name="Pham J."/>
            <person name="Shu S."/>
            <person name="Neupane R."/>
            <person name="Cipriano M."/>
            <person name="Mancuso J."/>
            <person name="Tu H."/>
            <person name="Salamov A."/>
            <person name="Lindquist E."/>
            <person name="Shapiro H."/>
            <person name="Lucas S."/>
            <person name="Grigoriev I.V."/>
            <person name="Cande W.Z."/>
            <person name="Fulton C."/>
            <person name="Rokhsar D.S."/>
            <person name="Dawson S.C."/>
        </authorList>
    </citation>
    <scope>NUCLEOTIDE SEQUENCE [LARGE SCALE GENOMIC DNA]</scope>
    <source>
        <strain evidence="8 9">NEG-M</strain>
    </source>
</reference>
<dbReference type="Gene3D" id="2.20.25.350">
    <property type="match status" value="1"/>
</dbReference>
<evidence type="ECO:0000256" key="5">
    <source>
        <dbReference type="ARBA" id="ARBA00023134"/>
    </source>
</evidence>
<evidence type="ECO:0000313" key="9">
    <source>
        <dbReference type="Proteomes" id="UP000006671"/>
    </source>
</evidence>
<evidence type="ECO:0000256" key="4">
    <source>
        <dbReference type="ARBA" id="ARBA00022917"/>
    </source>
</evidence>
<dbReference type="GO" id="GO:0005829">
    <property type="term" value="C:cytosol"/>
    <property type="evidence" value="ECO:0007669"/>
    <property type="project" value="TreeGrafter"/>
</dbReference>
<dbReference type="Proteomes" id="UP000006671">
    <property type="component" value="Unassembled WGS sequence"/>
</dbReference>
<dbReference type="Gene3D" id="3.30.30.170">
    <property type="match status" value="1"/>
</dbReference>
<dbReference type="GO" id="GO:0003743">
    <property type="term" value="F:translation initiation factor activity"/>
    <property type="evidence" value="ECO:0007669"/>
    <property type="project" value="UniProtKB-KW"/>
</dbReference>
<evidence type="ECO:0000256" key="2">
    <source>
        <dbReference type="ARBA" id="ARBA00022540"/>
    </source>
</evidence>
<name>D2VH22_NAEGR</name>
<keyword evidence="9" id="KW-1185">Reference proteome</keyword>
<sequence length="357" mass="40183">MPIVNIPKSKSDQHYRYKRETLELKIEGKGNGIKTVITNMKSVSESLNVPIEYPIKYFGLELAALSKVDYKNDKAVINGKYDLNQVEDALEKFIQNFLLCSKCHLPELDFAIKSNKDPVATTCRACGNAGQIDSTEKLYTTIIKHPPKSKGFKDPKAPAEPVKTSKSSKSQAGAVTEKAAIDDGTWSLDISQEAIKKRREMEGLSERFRELTKGMEDEDEEEEEQEVSPVSILKQFMEADYTLSDKDCVCLLYETFFTPENILTDITKRAPLFKAFISSSGQKLILGYTEELVGMKNPALIPQTSVILLEFYKNSLLSKETMEEWLSKKKSRFVKDSAIVAKIKEAAKPFGDWMASN</sequence>
<dbReference type="SUPFAM" id="SSF48371">
    <property type="entry name" value="ARM repeat"/>
    <property type="match status" value="1"/>
</dbReference>
<dbReference type="Gene3D" id="1.25.40.180">
    <property type="match status" value="1"/>
</dbReference>
<keyword evidence="3" id="KW-0547">Nucleotide-binding</keyword>
<dbReference type="OrthoDB" id="10250831at2759"/>
<feature type="region of interest" description="Disordered" evidence="6">
    <location>
        <begin position="146"/>
        <end position="174"/>
    </location>
</feature>
<protein>
    <submittedName>
        <fullName evidence="8">Predicted protein</fullName>
    </submittedName>
</protein>
<feature type="compositionally biased region" description="Polar residues" evidence="6">
    <location>
        <begin position="164"/>
        <end position="173"/>
    </location>
</feature>
<accession>D2VH22</accession>
<dbReference type="GeneID" id="8847761"/>
<dbReference type="PANTHER" id="PTHR23001">
    <property type="entry name" value="EUKARYOTIC TRANSLATION INITIATION FACTOR"/>
    <property type="match status" value="1"/>
</dbReference>
<dbReference type="OMA" id="NAWITDV"/>
<dbReference type="InterPro" id="IPR045196">
    <property type="entry name" value="IF2/IF5"/>
</dbReference>
<comment type="similarity">
    <text evidence="1">Belongs to the eIF-2-beta/eIF-5 family.</text>
</comment>
<dbReference type="AlphaFoldDB" id="D2VH22"/>
<dbReference type="PROSITE" id="PS51363">
    <property type="entry name" value="W2"/>
    <property type="match status" value="1"/>
</dbReference>
<proteinExistence type="inferred from homology"/>
<dbReference type="InterPro" id="IPR016024">
    <property type="entry name" value="ARM-type_fold"/>
</dbReference>
<dbReference type="KEGG" id="ngr:NAEGRDRAFT_33969"/>
<evidence type="ECO:0000259" key="7">
    <source>
        <dbReference type="PROSITE" id="PS51363"/>
    </source>
</evidence>
<dbReference type="FunFam" id="3.30.30.170:FF:000002">
    <property type="entry name" value="Eukaryotic translation initiation factor 5"/>
    <property type="match status" value="1"/>
</dbReference>
<organism evidence="9">
    <name type="scientific">Naegleria gruberi</name>
    <name type="common">Amoeba</name>
    <dbReference type="NCBI Taxonomy" id="5762"/>
    <lineage>
        <taxon>Eukaryota</taxon>
        <taxon>Discoba</taxon>
        <taxon>Heterolobosea</taxon>
        <taxon>Tetramitia</taxon>
        <taxon>Eutetramitia</taxon>
        <taxon>Vahlkampfiidae</taxon>
        <taxon>Naegleria</taxon>
    </lineage>
</organism>
<dbReference type="SUPFAM" id="SSF100966">
    <property type="entry name" value="Translation initiation factor 2 beta, aIF2beta, N-terminal domain"/>
    <property type="match status" value="1"/>
</dbReference>
<dbReference type="GO" id="GO:0005525">
    <property type="term" value="F:GTP binding"/>
    <property type="evidence" value="ECO:0007669"/>
    <property type="project" value="UniProtKB-KW"/>
</dbReference>
<keyword evidence="5" id="KW-0342">GTP-binding</keyword>
<evidence type="ECO:0000313" key="8">
    <source>
        <dbReference type="EMBL" id="EFC43813.1"/>
    </source>
</evidence>
<dbReference type="Pfam" id="PF01873">
    <property type="entry name" value="eIF-5_eIF-2B"/>
    <property type="match status" value="1"/>
</dbReference>
<dbReference type="SMART" id="SM00653">
    <property type="entry name" value="eIF2B_5"/>
    <property type="match status" value="1"/>
</dbReference>
<dbReference type="RefSeq" id="XP_002676557.1">
    <property type="nucleotide sequence ID" value="XM_002676511.1"/>
</dbReference>
<feature type="domain" description="W2" evidence="7">
    <location>
        <begin position="201"/>
        <end position="357"/>
    </location>
</feature>
<dbReference type="PANTHER" id="PTHR23001:SF7">
    <property type="entry name" value="EUKARYOTIC TRANSLATION INITIATION FACTOR 5"/>
    <property type="match status" value="1"/>
</dbReference>
<dbReference type="GO" id="GO:0071074">
    <property type="term" value="F:eukaryotic initiation factor eIF2 binding"/>
    <property type="evidence" value="ECO:0007669"/>
    <property type="project" value="TreeGrafter"/>
</dbReference>
<evidence type="ECO:0000256" key="6">
    <source>
        <dbReference type="SAM" id="MobiDB-lite"/>
    </source>
</evidence>
<dbReference type="GO" id="GO:0005092">
    <property type="term" value="F:GDP-dissociation inhibitor activity"/>
    <property type="evidence" value="ECO:0007669"/>
    <property type="project" value="TreeGrafter"/>
</dbReference>
<dbReference type="FunCoup" id="D2VH22">
    <property type="interactions" value="687"/>
</dbReference>
<dbReference type="InterPro" id="IPR016189">
    <property type="entry name" value="Transl_init_fac_IF2/IF5_N"/>
</dbReference>
<dbReference type="GO" id="GO:0001732">
    <property type="term" value="P:formation of cytoplasmic translation initiation complex"/>
    <property type="evidence" value="ECO:0007669"/>
    <property type="project" value="TreeGrafter"/>
</dbReference>
<dbReference type="eggNOG" id="KOG2767">
    <property type="taxonomic scope" value="Eukaryota"/>
</dbReference>
<dbReference type="InterPro" id="IPR003307">
    <property type="entry name" value="W2_domain"/>
</dbReference>
<evidence type="ECO:0000256" key="1">
    <source>
        <dbReference type="ARBA" id="ARBA00010397"/>
    </source>
</evidence>
<keyword evidence="2" id="KW-0396">Initiation factor</keyword>